<feature type="signal peptide" evidence="2">
    <location>
        <begin position="1"/>
        <end position="25"/>
    </location>
</feature>
<dbReference type="InterPro" id="IPR000477">
    <property type="entry name" value="RT_dom"/>
</dbReference>
<sequence>MRRVGAELTWLVRLFTNLSVPISLLVPLHSNSKVAIHIAKNLVFQERTKHVELDCHFVRQQFLDGLISLSFTPSSSQLADLFIQPLTGPLHSNLLCKLVFLNKMGHLLKEILEDDHTRQSKAPYGAPVLFQKKKDGSLRLCIDYRALNKVTIKKKYPIPLISEMFDRLGQAKYFTKMDFRKGYYQVRIAHGDEPKTACVTRYGAYERLVMPFGLTNAPAATFCTLMNKIFTPTWTKTPWRSTWRTLGESTNSFGKTSSMSSERSESLLSTRYTS</sequence>
<keyword evidence="5" id="KW-1185">Reference proteome</keyword>
<dbReference type="InterPro" id="IPR053134">
    <property type="entry name" value="RNA-dir_DNA_polymerase"/>
</dbReference>
<dbReference type="CDD" id="cd09272">
    <property type="entry name" value="RNase_HI_RT_Ty1"/>
    <property type="match status" value="1"/>
</dbReference>
<name>A0A3Q7EDH0_SOLLC</name>
<reference evidence="4" key="2">
    <citation type="submission" date="2019-01" db="UniProtKB">
        <authorList>
            <consortium name="EnsemblPlants"/>
        </authorList>
    </citation>
    <scope>IDENTIFICATION</scope>
    <source>
        <strain evidence="4">cv. Heinz 1706</strain>
    </source>
</reference>
<dbReference type="Proteomes" id="UP000004994">
    <property type="component" value="Chromosome 1"/>
</dbReference>
<dbReference type="Gramene" id="Solyc01g057007.1.1">
    <property type="protein sequence ID" value="Solyc01g057007.1.1"/>
    <property type="gene ID" value="Solyc01g057007.1"/>
</dbReference>
<dbReference type="EnsemblPlants" id="Solyc01g057007.1.1">
    <property type="protein sequence ID" value="Solyc01g057007.1.1"/>
    <property type="gene ID" value="Solyc01g057007.1"/>
</dbReference>
<dbReference type="Gene3D" id="3.30.70.270">
    <property type="match status" value="1"/>
</dbReference>
<feature type="region of interest" description="Disordered" evidence="1">
    <location>
        <begin position="250"/>
        <end position="274"/>
    </location>
</feature>
<proteinExistence type="predicted"/>
<dbReference type="PANTHER" id="PTHR24559">
    <property type="entry name" value="TRANSPOSON TY3-I GAG-POL POLYPROTEIN"/>
    <property type="match status" value="1"/>
</dbReference>
<dbReference type="Gene3D" id="3.10.10.10">
    <property type="entry name" value="HIV Type 1 Reverse Transcriptase, subunit A, domain 1"/>
    <property type="match status" value="1"/>
</dbReference>
<dbReference type="CDD" id="cd01647">
    <property type="entry name" value="RT_LTR"/>
    <property type="match status" value="1"/>
</dbReference>
<dbReference type="InterPro" id="IPR043502">
    <property type="entry name" value="DNA/RNA_pol_sf"/>
</dbReference>
<dbReference type="InParanoid" id="A0A3Q7EDH0"/>
<dbReference type="SUPFAM" id="SSF56672">
    <property type="entry name" value="DNA/RNA polymerases"/>
    <property type="match status" value="1"/>
</dbReference>
<organism evidence="4">
    <name type="scientific">Solanum lycopersicum</name>
    <name type="common">Tomato</name>
    <name type="synonym">Lycopersicon esculentum</name>
    <dbReference type="NCBI Taxonomy" id="4081"/>
    <lineage>
        <taxon>Eukaryota</taxon>
        <taxon>Viridiplantae</taxon>
        <taxon>Streptophyta</taxon>
        <taxon>Embryophyta</taxon>
        <taxon>Tracheophyta</taxon>
        <taxon>Spermatophyta</taxon>
        <taxon>Magnoliopsida</taxon>
        <taxon>eudicotyledons</taxon>
        <taxon>Gunneridae</taxon>
        <taxon>Pentapetalae</taxon>
        <taxon>asterids</taxon>
        <taxon>lamiids</taxon>
        <taxon>Solanales</taxon>
        <taxon>Solanaceae</taxon>
        <taxon>Solanoideae</taxon>
        <taxon>Solaneae</taxon>
        <taxon>Solanum</taxon>
        <taxon>Solanum subgen. Lycopersicon</taxon>
    </lineage>
</organism>
<dbReference type="InterPro" id="IPR043128">
    <property type="entry name" value="Rev_trsase/Diguanyl_cyclase"/>
</dbReference>
<reference evidence="4" key="1">
    <citation type="journal article" date="2012" name="Nature">
        <title>The tomato genome sequence provides insights into fleshy fruit evolution.</title>
        <authorList>
            <consortium name="Tomato Genome Consortium"/>
        </authorList>
    </citation>
    <scope>NUCLEOTIDE SEQUENCE [LARGE SCALE GENOMIC DNA]</scope>
    <source>
        <strain evidence="4">cv. Heinz 1706</strain>
    </source>
</reference>
<dbReference type="PANTHER" id="PTHR24559:SF436">
    <property type="entry name" value="RNA-DIRECTED DNA POLYMERASE HOMOLOG"/>
    <property type="match status" value="1"/>
</dbReference>
<dbReference type="STRING" id="4081.A0A3Q7EDH0"/>
<evidence type="ECO:0000313" key="5">
    <source>
        <dbReference type="Proteomes" id="UP000004994"/>
    </source>
</evidence>
<protein>
    <recommendedName>
        <fullName evidence="3">Reverse transcriptase domain-containing protein</fullName>
    </recommendedName>
</protein>
<accession>A0A3Q7EDH0</accession>
<dbReference type="Pfam" id="PF00078">
    <property type="entry name" value="RVT_1"/>
    <property type="match status" value="1"/>
</dbReference>
<evidence type="ECO:0000256" key="1">
    <source>
        <dbReference type="SAM" id="MobiDB-lite"/>
    </source>
</evidence>
<evidence type="ECO:0000313" key="4">
    <source>
        <dbReference type="EnsemblPlants" id="Solyc01g057007.1.1"/>
    </source>
</evidence>
<evidence type="ECO:0000259" key="3">
    <source>
        <dbReference type="Pfam" id="PF00078"/>
    </source>
</evidence>
<feature type="compositionally biased region" description="Low complexity" evidence="1">
    <location>
        <begin position="256"/>
        <end position="274"/>
    </location>
</feature>
<evidence type="ECO:0000256" key="2">
    <source>
        <dbReference type="SAM" id="SignalP"/>
    </source>
</evidence>
<dbReference type="AlphaFoldDB" id="A0A3Q7EDH0"/>
<feature type="chain" id="PRO_5018665609" description="Reverse transcriptase domain-containing protein" evidence="2">
    <location>
        <begin position="26"/>
        <end position="274"/>
    </location>
</feature>
<keyword evidence="2" id="KW-0732">Signal</keyword>
<feature type="domain" description="Reverse transcriptase" evidence="3">
    <location>
        <begin position="132"/>
        <end position="233"/>
    </location>
</feature>